<gene>
    <name evidence="1" type="ORF">M440DRAFT_362971</name>
</gene>
<reference evidence="1 2" key="1">
    <citation type="submission" date="2016-07" db="EMBL/GenBank/DDBJ databases">
        <title>Multiple horizontal gene transfer events from other fungi enriched the ability of initially mycotrophic Trichoderma (Ascomycota) to feed on dead plant biomass.</title>
        <authorList>
            <consortium name="DOE Joint Genome Institute"/>
            <person name="Aerts A."/>
            <person name="Atanasova L."/>
            <person name="Chenthamara K."/>
            <person name="Zhang J."/>
            <person name="Grujic M."/>
            <person name="Henrissat B."/>
            <person name="Kuo A."/>
            <person name="Salamov A."/>
            <person name="Lipzen A."/>
            <person name="Labutti K."/>
            <person name="Barry K."/>
            <person name="Miao Y."/>
            <person name="Rahimi M.J."/>
            <person name="Shen Q."/>
            <person name="Grigoriev I.V."/>
            <person name="Kubicek C.P."/>
            <person name="Druzhinina I.S."/>
        </authorList>
    </citation>
    <scope>NUCLEOTIDE SEQUENCE [LARGE SCALE GENOMIC DNA]</scope>
    <source>
        <strain evidence="1 2">ATCC 18648</strain>
    </source>
</reference>
<proteinExistence type="predicted"/>
<accession>A0A2T4C1S1</accession>
<evidence type="ECO:0000313" key="1">
    <source>
        <dbReference type="EMBL" id="PTB75518.1"/>
    </source>
</evidence>
<dbReference type="EMBL" id="KZ679133">
    <property type="protein sequence ID" value="PTB75518.1"/>
    <property type="molecule type" value="Genomic_DNA"/>
</dbReference>
<dbReference type="Proteomes" id="UP000240760">
    <property type="component" value="Unassembled WGS sequence"/>
</dbReference>
<sequence>MSSEHSLSGGLFNRLTFFELFPYFGIRHVLITVLQRQYNLLNRGCMPPHRC</sequence>
<keyword evidence="2" id="KW-1185">Reference proteome</keyword>
<name>A0A2T4C1S1_TRILO</name>
<protein>
    <submittedName>
        <fullName evidence="1">Uncharacterized protein</fullName>
    </submittedName>
</protein>
<evidence type="ECO:0000313" key="2">
    <source>
        <dbReference type="Proteomes" id="UP000240760"/>
    </source>
</evidence>
<dbReference type="AlphaFoldDB" id="A0A2T4C1S1"/>
<organism evidence="1 2">
    <name type="scientific">Trichoderma longibrachiatum ATCC 18648</name>
    <dbReference type="NCBI Taxonomy" id="983965"/>
    <lineage>
        <taxon>Eukaryota</taxon>
        <taxon>Fungi</taxon>
        <taxon>Dikarya</taxon>
        <taxon>Ascomycota</taxon>
        <taxon>Pezizomycotina</taxon>
        <taxon>Sordariomycetes</taxon>
        <taxon>Hypocreomycetidae</taxon>
        <taxon>Hypocreales</taxon>
        <taxon>Hypocreaceae</taxon>
        <taxon>Trichoderma</taxon>
    </lineage>
</organism>